<protein>
    <submittedName>
        <fullName evidence="2">Transcriptional regulator with XRE-family HTH domain</fullName>
    </submittedName>
</protein>
<comment type="caution">
    <text evidence="2">The sequence shown here is derived from an EMBL/GenBank/DDBJ whole genome shotgun (WGS) entry which is preliminary data.</text>
</comment>
<gene>
    <name evidence="2" type="ORF">FHS52_002971</name>
</gene>
<dbReference type="RefSeq" id="WP_183363743.1">
    <property type="nucleotide sequence ID" value="NZ_BAAADZ010000005.1"/>
</dbReference>
<dbReference type="InterPro" id="IPR010982">
    <property type="entry name" value="Lambda_DNA-bd_dom_sf"/>
</dbReference>
<name>A0ABR6I239_9SPHN</name>
<dbReference type="Gene3D" id="1.10.260.40">
    <property type="entry name" value="lambda repressor-like DNA-binding domains"/>
    <property type="match status" value="1"/>
</dbReference>
<accession>A0ABR6I239</accession>
<dbReference type="PROSITE" id="PS50943">
    <property type="entry name" value="HTH_CROC1"/>
    <property type="match status" value="1"/>
</dbReference>
<dbReference type="CDD" id="cd00093">
    <property type="entry name" value="HTH_XRE"/>
    <property type="match status" value="1"/>
</dbReference>
<reference evidence="2 3" key="1">
    <citation type="submission" date="2020-08" db="EMBL/GenBank/DDBJ databases">
        <title>Genomic Encyclopedia of Type Strains, Phase IV (KMG-IV): sequencing the most valuable type-strain genomes for metagenomic binning, comparative biology and taxonomic classification.</title>
        <authorList>
            <person name="Goeker M."/>
        </authorList>
    </citation>
    <scope>NUCLEOTIDE SEQUENCE [LARGE SCALE GENOMIC DNA]</scope>
    <source>
        <strain evidence="2 3">DSM 8510</strain>
    </source>
</reference>
<feature type="domain" description="HTH cro/C1-type" evidence="1">
    <location>
        <begin position="29"/>
        <end position="70"/>
    </location>
</feature>
<keyword evidence="3" id="KW-1185">Reference proteome</keyword>
<evidence type="ECO:0000259" key="1">
    <source>
        <dbReference type="PROSITE" id="PS50943"/>
    </source>
</evidence>
<sequence length="150" mass="16656">MHQSALDTNASLARVITHAIETADKPKHQIASEAGIHRETMLKVMRGERAISIDRAVRLLEVCGVSPHAVIVLTLAGEEALACEWMHREMGAFLDEFITSLPGQLDRTLGRRVDDLRPRWATGTSQLVAKLLSRHIDDLANRDIAMSLTR</sequence>
<dbReference type="EMBL" id="JACICE010000004">
    <property type="protein sequence ID" value="MBB3776978.1"/>
    <property type="molecule type" value="Genomic_DNA"/>
</dbReference>
<proteinExistence type="predicted"/>
<dbReference type="SUPFAM" id="SSF47413">
    <property type="entry name" value="lambda repressor-like DNA-binding domains"/>
    <property type="match status" value="1"/>
</dbReference>
<dbReference type="Proteomes" id="UP000548685">
    <property type="component" value="Unassembled WGS sequence"/>
</dbReference>
<evidence type="ECO:0000313" key="3">
    <source>
        <dbReference type="Proteomes" id="UP000548685"/>
    </source>
</evidence>
<dbReference type="InterPro" id="IPR001387">
    <property type="entry name" value="Cro/C1-type_HTH"/>
</dbReference>
<evidence type="ECO:0000313" key="2">
    <source>
        <dbReference type="EMBL" id="MBB3776978.1"/>
    </source>
</evidence>
<organism evidence="2 3">
    <name type="scientific">Erythrobacter ramosus</name>
    <dbReference type="NCBI Taxonomy" id="35811"/>
    <lineage>
        <taxon>Bacteria</taxon>
        <taxon>Pseudomonadati</taxon>
        <taxon>Pseudomonadota</taxon>
        <taxon>Alphaproteobacteria</taxon>
        <taxon>Sphingomonadales</taxon>
        <taxon>Erythrobacteraceae</taxon>
        <taxon>Erythrobacter/Porphyrobacter group</taxon>
        <taxon>Erythrobacter</taxon>
    </lineage>
</organism>